<sequence>MSSNAAMEFASVQTNTIIATLSGAAVIMLAAVIRRKGTAWRNTPNILVLNLLFADLLQAGVNQTNYVWIINKAPIEGTLCTVSGAWLNFADVSSSLWVFVICIHTYLLVNHNIRFKHIVTVSMVFVWGISFILSVVGFAFEEKGYPFYDNVGAWCWISAHYPVARVALQYGLMIFVAISMFVFYGLILLRIRKNNIWDKKNKVSNSKLSSVARKLFWYPLAYLFLTFLVFLYRVCGYFRVELPYIIIVIGGANFSCLGLVDSLIYGISRGIVKLPGLPSMRTTIDSHSEATNDETGYIKSAVHINVEIEMPTLDGSQITLPQPSYVSELNSSSSKDLLAAV</sequence>
<dbReference type="PROSITE" id="PS50261">
    <property type="entry name" value="G_PROTEIN_RECEP_F2_4"/>
    <property type="match status" value="1"/>
</dbReference>
<dbReference type="GO" id="GO:0007189">
    <property type="term" value="P:adenylate cyclase-activating G protein-coupled receptor signaling pathway"/>
    <property type="evidence" value="ECO:0007669"/>
    <property type="project" value="TreeGrafter"/>
</dbReference>
<feature type="transmembrane region" description="Helical" evidence="5">
    <location>
        <begin position="170"/>
        <end position="191"/>
    </location>
</feature>
<feature type="transmembrane region" description="Helical" evidence="5">
    <location>
        <begin position="121"/>
        <end position="140"/>
    </location>
</feature>
<dbReference type="Pfam" id="PF00001">
    <property type="entry name" value="7tm_1"/>
    <property type="match status" value="1"/>
</dbReference>
<feature type="transmembrane region" description="Helical" evidence="5">
    <location>
        <begin position="244"/>
        <end position="267"/>
    </location>
</feature>
<dbReference type="PANTHER" id="PTHR23112">
    <property type="entry name" value="G PROTEIN-COUPLED RECEPTOR 157-RELATED"/>
    <property type="match status" value="1"/>
</dbReference>
<evidence type="ECO:0000256" key="5">
    <source>
        <dbReference type="SAM" id="Phobius"/>
    </source>
</evidence>
<evidence type="ECO:0000256" key="2">
    <source>
        <dbReference type="ARBA" id="ARBA00022692"/>
    </source>
</evidence>
<evidence type="ECO:0000256" key="3">
    <source>
        <dbReference type="ARBA" id="ARBA00022989"/>
    </source>
</evidence>
<feature type="transmembrane region" description="Helical" evidence="5">
    <location>
        <begin position="89"/>
        <end position="109"/>
    </location>
</feature>
<keyword evidence="2 5" id="KW-0812">Transmembrane</keyword>
<accession>A0A433QKU3</accession>
<gene>
    <name evidence="8" type="ORF">BC938DRAFT_479439</name>
</gene>
<dbReference type="InterPro" id="IPR000276">
    <property type="entry name" value="GPCR_Rhodpsn"/>
</dbReference>
<dbReference type="GO" id="GO:0007166">
    <property type="term" value="P:cell surface receptor signaling pathway"/>
    <property type="evidence" value="ECO:0007669"/>
    <property type="project" value="InterPro"/>
</dbReference>
<reference evidence="8 9" key="1">
    <citation type="journal article" date="2018" name="New Phytol.">
        <title>Phylogenomics of Endogonaceae and evolution of mycorrhizas within Mucoromycota.</title>
        <authorList>
            <person name="Chang Y."/>
            <person name="Desiro A."/>
            <person name="Na H."/>
            <person name="Sandor L."/>
            <person name="Lipzen A."/>
            <person name="Clum A."/>
            <person name="Barry K."/>
            <person name="Grigoriev I.V."/>
            <person name="Martin F.M."/>
            <person name="Stajich J.E."/>
            <person name="Smith M.E."/>
            <person name="Bonito G."/>
            <person name="Spatafora J.W."/>
        </authorList>
    </citation>
    <scope>NUCLEOTIDE SEQUENCE [LARGE SCALE GENOMIC DNA]</scope>
    <source>
        <strain evidence="8 9">AD002</strain>
    </source>
</reference>
<dbReference type="SUPFAM" id="SSF81321">
    <property type="entry name" value="Family A G protein-coupled receptor-like"/>
    <property type="match status" value="1"/>
</dbReference>
<dbReference type="AlphaFoldDB" id="A0A433QKU3"/>
<evidence type="ECO:0000259" key="7">
    <source>
        <dbReference type="PROSITE" id="PS50262"/>
    </source>
</evidence>
<feature type="transmembrane region" description="Helical" evidence="5">
    <location>
        <begin position="12"/>
        <end position="33"/>
    </location>
</feature>
<evidence type="ECO:0000256" key="4">
    <source>
        <dbReference type="ARBA" id="ARBA00023136"/>
    </source>
</evidence>
<comment type="subcellular location">
    <subcellularLocation>
        <location evidence="1">Membrane</location>
        <topology evidence="1">Multi-pass membrane protein</topology>
    </subcellularLocation>
</comment>
<feature type="domain" description="G-protein coupled receptors family 1 profile" evidence="7">
    <location>
        <begin position="24"/>
        <end position="265"/>
    </location>
</feature>
<dbReference type="GO" id="GO:0005886">
    <property type="term" value="C:plasma membrane"/>
    <property type="evidence" value="ECO:0007669"/>
    <property type="project" value="TreeGrafter"/>
</dbReference>
<evidence type="ECO:0000313" key="9">
    <source>
        <dbReference type="Proteomes" id="UP000274822"/>
    </source>
</evidence>
<evidence type="ECO:0000259" key="6">
    <source>
        <dbReference type="PROSITE" id="PS50261"/>
    </source>
</evidence>
<protein>
    <recommendedName>
        <fullName evidence="10">G protein-coupled glucose receptor regulating Gpa2-domain-containing protein</fullName>
    </recommendedName>
</protein>
<feature type="transmembrane region" description="Helical" evidence="5">
    <location>
        <begin position="45"/>
        <end position="69"/>
    </location>
</feature>
<dbReference type="PANTHER" id="PTHR23112:SF37">
    <property type="entry name" value="G PROTEIN-COUPLED RECEPTOR GPR1"/>
    <property type="match status" value="1"/>
</dbReference>
<proteinExistence type="predicted"/>
<organism evidence="8 9">
    <name type="scientific">Jimgerdemannia flammicorona</name>
    <dbReference type="NCBI Taxonomy" id="994334"/>
    <lineage>
        <taxon>Eukaryota</taxon>
        <taxon>Fungi</taxon>
        <taxon>Fungi incertae sedis</taxon>
        <taxon>Mucoromycota</taxon>
        <taxon>Mucoromycotina</taxon>
        <taxon>Endogonomycetes</taxon>
        <taxon>Endogonales</taxon>
        <taxon>Endogonaceae</taxon>
        <taxon>Jimgerdemannia</taxon>
    </lineage>
</organism>
<dbReference type="PROSITE" id="PS50262">
    <property type="entry name" value="G_PROTEIN_RECEP_F1_2"/>
    <property type="match status" value="1"/>
</dbReference>
<evidence type="ECO:0000256" key="1">
    <source>
        <dbReference type="ARBA" id="ARBA00004141"/>
    </source>
</evidence>
<keyword evidence="3 5" id="KW-1133">Transmembrane helix</keyword>
<keyword evidence="9" id="KW-1185">Reference proteome</keyword>
<dbReference type="GO" id="GO:0004930">
    <property type="term" value="F:G protein-coupled receptor activity"/>
    <property type="evidence" value="ECO:0007669"/>
    <property type="project" value="InterPro"/>
</dbReference>
<feature type="domain" description="G-protein coupled receptors family 2 profile 2" evidence="6">
    <location>
        <begin position="6"/>
        <end position="189"/>
    </location>
</feature>
<feature type="transmembrane region" description="Helical" evidence="5">
    <location>
        <begin position="215"/>
        <end position="232"/>
    </location>
</feature>
<comment type="caution">
    <text evidence="8">The sequence shown here is derived from an EMBL/GenBank/DDBJ whole genome shotgun (WGS) entry which is preliminary data.</text>
</comment>
<dbReference type="Gene3D" id="1.20.1070.10">
    <property type="entry name" value="Rhodopsin 7-helix transmembrane proteins"/>
    <property type="match status" value="1"/>
</dbReference>
<dbReference type="EMBL" id="RBNJ01003920">
    <property type="protein sequence ID" value="RUS30401.1"/>
    <property type="molecule type" value="Genomic_DNA"/>
</dbReference>
<evidence type="ECO:0008006" key="10">
    <source>
        <dbReference type="Google" id="ProtNLM"/>
    </source>
</evidence>
<keyword evidence="4 5" id="KW-0472">Membrane</keyword>
<dbReference type="InterPro" id="IPR017981">
    <property type="entry name" value="GPCR_2-like_7TM"/>
</dbReference>
<dbReference type="InterPro" id="IPR017452">
    <property type="entry name" value="GPCR_Rhodpsn_7TM"/>
</dbReference>
<dbReference type="Proteomes" id="UP000274822">
    <property type="component" value="Unassembled WGS sequence"/>
</dbReference>
<name>A0A433QKU3_9FUNG</name>
<evidence type="ECO:0000313" key="8">
    <source>
        <dbReference type="EMBL" id="RUS30401.1"/>
    </source>
</evidence>